<evidence type="ECO:0000313" key="1">
    <source>
        <dbReference type="EMBL" id="UFW91988.1"/>
    </source>
</evidence>
<protein>
    <submittedName>
        <fullName evidence="1">Uncharacterized protein</fullName>
    </submittedName>
</protein>
<keyword evidence="1" id="KW-0614">Plasmid</keyword>
<organism evidence="1 2">
    <name type="scientific">Bradyrhizobium barranii</name>
    <dbReference type="NCBI Taxonomy" id="2992140"/>
    <lineage>
        <taxon>Bacteria</taxon>
        <taxon>Pseudomonadati</taxon>
        <taxon>Pseudomonadota</taxon>
        <taxon>Alphaproteobacteria</taxon>
        <taxon>Hyphomicrobiales</taxon>
        <taxon>Nitrobacteraceae</taxon>
        <taxon>Bradyrhizobium</taxon>
    </lineage>
</organism>
<sequence>MQLDRRLAKVQLALQQRSVESIFELQSRIEVLEQALIYRISQRRVVDGVSAISMRAVAGAALKGVLSS</sequence>
<gene>
    <name evidence="1" type="ORF">BjapCC829_49395</name>
</gene>
<dbReference type="RefSeq" id="WP_231145817.1">
    <property type="nucleotide sequence ID" value="NZ_CP088102.1"/>
</dbReference>
<dbReference type="EMBL" id="CP088102">
    <property type="protein sequence ID" value="UFW91988.1"/>
    <property type="molecule type" value="Genomic_DNA"/>
</dbReference>
<proteinExistence type="predicted"/>
<accession>A0ABY3R261</accession>
<geneLocation type="plasmid" evidence="1 2">
    <name>pCC829_2</name>
</geneLocation>
<dbReference type="Proteomes" id="UP001430990">
    <property type="component" value="Plasmid pCC829_2"/>
</dbReference>
<keyword evidence="2" id="KW-1185">Reference proteome</keyword>
<evidence type="ECO:0000313" key="2">
    <source>
        <dbReference type="Proteomes" id="UP001430990"/>
    </source>
</evidence>
<reference evidence="1" key="1">
    <citation type="submission" date="2021-11" db="EMBL/GenBank/DDBJ databases">
        <title>Australian commercial rhizobial inoculants.</title>
        <authorList>
            <person name="Kohlmeier M.G."/>
            <person name="O'Hara G.W."/>
            <person name="Colombi E."/>
            <person name="Ramsay J.P."/>
            <person name="Terpolilli J."/>
        </authorList>
    </citation>
    <scope>NUCLEOTIDE SEQUENCE</scope>
    <source>
        <strain evidence="1">CC829</strain>
        <plasmid evidence="1">pCC829_2</plasmid>
    </source>
</reference>
<name>A0ABY3R261_9BRAD</name>